<feature type="transmembrane region" description="Helical" evidence="1">
    <location>
        <begin position="141"/>
        <end position="158"/>
    </location>
</feature>
<organism evidence="2 3">
    <name type="scientific">Paraburkholderia graminis (strain ATCC 700544 / DSM 17151 / LMG 18924 / NCIMB 13744 / C4D1M)</name>
    <dbReference type="NCBI Taxonomy" id="396598"/>
    <lineage>
        <taxon>Bacteria</taxon>
        <taxon>Pseudomonadati</taxon>
        <taxon>Pseudomonadota</taxon>
        <taxon>Betaproteobacteria</taxon>
        <taxon>Burkholderiales</taxon>
        <taxon>Burkholderiaceae</taxon>
        <taxon>Paraburkholderia</taxon>
    </lineage>
</organism>
<gene>
    <name evidence="2" type="ORF">BgramDRAFT_5610</name>
</gene>
<feature type="transmembrane region" description="Helical" evidence="1">
    <location>
        <begin position="330"/>
        <end position="347"/>
    </location>
</feature>
<proteinExistence type="predicted"/>
<evidence type="ECO:0008006" key="4">
    <source>
        <dbReference type="Google" id="ProtNLM"/>
    </source>
</evidence>
<evidence type="ECO:0000313" key="2">
    <source>
        <dbReference type="EMBL" id="EDT07641.1"/>
    </source>
</evidence>
<feature type="transmembrane region" description="Helical" evidence="1">
    <location>
        <begin position="190"/>
        <end position="207"/>
    </location>
</feature>
<keyword evidence="1" id="KW-0812">Transmembrane</keyword>
<feature type="transmembrane region" description="Helical" evidence="1">
    <location>
        <begin position="353"/>
        <end position="373"/>
    </location>
</feature>
<reference evidence="2 3" key="1">
    <citation type="submission" date="2008-03" db="EMBL/GenBank/DDBJ databases">
        <title>Sequencing of the draft genome and assembly of Burkholderia graminis C4D1M.</title>
        <authorList>
            <consortium name="US DOE Joint Genome Institute (JGI-PGF)"/>
            <person name="Copeland A."/>
            <person name="Lucas S."/>
            <person name="Lapidus A."/>
            <person name="Glavina del Rio T."/>
            <person name="Dalin E."/>
            <person name="Tice H."/>
            <person name="Bruce D."/>
            <person name="Goodwin L."/>
            <person name="Pitluck S."/>
            <person name="Larimer F."/>
            <person name="Land M.L."/>
            <person name="Hauser L."/>
            <person name="Tiedje J."/>
            <person name="Richardson P."/>
        </authorList>
    </citation>
    <scope>NUCLEOTIDE SEQUENCE [LARGE SCALE GENOMIC DNA]</scope>
    <source>
        <strain evidence="3">ATCC 700544 / DSM 17151 / LMG 18924 / NCIMB 13744 / C4D1M</strain>
    </source>
</reference>
<dbReference type="OrthoDB" id="1814621at2"/>
<accession>B1G8E2</accession>
<feature type="transmembrane region" description="Helical" evidence="1">
    <location>
        <begin position="165"/>
        <end position="184"/>
    </location>
</feature>
<dbReference type="EMBL" id="ABLD01000025">
    <property type="protein sequence ID" value="EDT07641.1"/>
    <property type="molecule type" value="Genomic_DNA"/>
</dbReference>
<comment type="caution">
    <text evidence="2">The sequence shown here is derived from an EMBL/GenBank/DDBJ whole genome shotgun (WGS) entry which is preliminary data.</text>
</comment>
<dbReference type="AlphaFoldDB" id="B1G8E2"/>
<evidence type="ECO:0000313" key="3">
    <source>
        <dbReference type="Proteomes" id="UP000005045"/>
    </source>
</evidence>
<dbReference type="RefSeq" id="WP_006052179.1">
    <property type="nucleotide sequence ID" value="NZ_ABLD01000025.1"/>
</dbReference>
<feature type="transmembrane region" description="Helical" evidence="1">
    <location>
        <begin position="117"/>
        <end position="135"/>
    </location>
</feature>
<protein>
    <recommendedName>
        <fullName evidence="4">DUF2029 domain-containing protein</fullName>
    </recommendedName>
</protein>
<feature type="transmembrane region" description="Helical" evidence="1">
    <location>
        <begin position="214"/>
        <end position="234"/>
    </location>
</feature>
<dbReference type="Proteomes" id="UP000005045">
    <property type="component" value="Unassembled WGS sequence"/>
</dbReference>
<evidence type="ECO:0000256" key="1">
    <source>
        <dbReference type="SAM" id="Phobius"/>
    </source>
</evidence>
<keyword evidence="3" id="KW-1185">Reference proteome</keyword>
<keyword evidence="1" id="KW-1133">Transmembrane helix</keyword>
<keyword evidence="1" id="KW-0472">Membrane</keyword>
<name>B1G8E2_PARG4</name>
<sequence length="541" mass="59881">MNSPRALMHACWIVPIIFGLYSLGQGADSNWDLRNYHLYNAYAFLHGRLAVDLAPAGMQSYFNPLLDVPYYLMTMHLPAMLVGFIMGVIHGLNFVLVLGICRLTLSDLPESLRYRAPFWLALAGCVTANFLSAVGNSMGDNTTSLVSLGALLIVLRIWPRLAQTSVHVIAMLFLGGIVSGAGAGLKLTTVVYSVALCGGLLFAPVSIPARFRAAFVFGLGVLAGLAMTGGFWFAELWTRYGNPLYPQFSSVFPSPLTAPVSVVDTQWLPKNLWEALAYPFIFSINPHRVAQARLHQIIWAVAYVCFWSWVIYCGARALKRSARPLLPSRGRYVIAYVVIGFVVWMKLFSIQRYLVAVEVCLPLVIYLLLGQMLAYERAQRICKRILIACSVLVLIGGAHSWGHESWARNMFSIDLPPLAEPEKTTVLLTAGDPPLGWMVPLFPQDVAFATTRSAFPQARPAFDNKIHEIARSRGGPVYALIPGYWDKDRYDVPRNAREMADSQAALADYGFSLDVASCVLYKGHIGAGTYPYQWCRLASKR</sequence>
<feature type="transmembrane region" description="Helical" evidence="1">
    <location>
        <begin position="79"/>
        <end position="105"/>
    </location>
</feature>
<feature type="transmembrane region" description="Helical" evidence="1">
    <location>
        <begin position="297"/>
        <end position="318"/>
    </location>
</feature>